<reference evidence="1 2" key="1">
    <citation type="submission" date="2016-05" db="EMBL/GenBank/DDBJ databases">
        <title>Microbial solvent formation.</title>
        <authorList>
            <person name="Poehlein A."/>
            <person name="Montoya Solano J.D."/>
            <person name="Flitsch S."/>
            <person name="Krabben P."/>
            <person name="Duerre P."/>
            <person name="Daniel R."/>
        </authorList>
    </citation>
    <scope>NUCLEOTIDE SEQUENCE [LARGE SCALE GENOMIC DNA]</scope>
    <source>
        <strain evidence="1 2">DSM 2619</strain>
    </source>
</reference>
<gene>
    <name evidence="1" type="ORF">CLPUN_50780</name>
</gene>
<dbReference type="Proteomes" id="UP000190890">
    <property type="component" value="Unassembled WGS sequence"/>
</dbReference>
<evidence type="ECO:0008006" key="3">
    <source>
        <dbReference type="Google" id="ProtNLM"/>
    </source>
</evidence>
<comment type="caution">
    <text evidence="1">The sequence shown here is derived from an EMBL/GenBank/DDBJ whole genome shotgun (WGS) entry which is preliminary data.</text>
</comment>
<dbReference type="OrthoDB" id="1937933at2"/>
<dbReference type="EMBL" id="LZZM01000234">
    <property type="protein sequence ID" value="OOM71086.1"/>
    <property type="molecule type" value="Genomic_DNA"/>
</dbReference>
<evidence type="ECO:0000313" key="2">
    <source>
        <dbReference type="Proteomes" id="UP000190890"/>
    </source>
</evidence>
<keyword evidence="2" id="KW-1185">Reference proteome</keyword>
<organism evidence="1 2">
    <name type="scientific">Clostridium puniceum</name>
    <dbReference type="NCBI Taxonomy" id="29367"/>
    <lineage>
        <taxon>Bacteria</taxon>
        <taxon>Bacillati</taxon>
        <taxon>Bacillota</taxon>
        <taxon>Clostridia</taxon>
        <taxon>Eubacteriales</taxon>
        <taxon>Clostridiaceae</taxon>
        <taxon>Clostridium</taxon>
    </lineage>
</organism>
<dbReference type="STRING" id="29367.CLPUN_50780"/>
<proteinExistence type="predicted"/>
<name>A0A1S8SZZ5_9CLOT</name>
<accession>A0A1S8SZZ5</accession>
<dbReference type="AlphaFoldDB" id="A0A1S8SZZ5"/>
<sequence>MALHDLEINLDLKQNLNVYANCKQLDKLHLIFNIFDDGVQADLSNYTVRLKAIKADNIPLIQDTEYSVVNNVVTIIAHEQLTTTTGATKIELQFINKTTGEKKATFNLNLKVIASTLEVERSISTATYTLLEQLENKLDRAEDIAESMDEAIEINKTLSTAITDAAKTKNALEIETGKGNTLKADLTKNITDGNIVNTTLENSITKGNQLKTDIDVKNIQAEANIKAMESFEDVTKLTQIVADHTTQLSEKANQNEIINGNFDFWQRGTAINNALVNTYLADRFCIKFGNVSSSVFPTNITHTKQPLSDGEIPKSSSHYRISVDGGGVFNGSDVYLLAYLIENGTRKLCGANQKITISFYARSSIPNKKIGLDAQQVYGTGGSPSTTNVLTGKYFNLTSAFTKYSVTLDTATLVGKTFGTNGDDYLRLNFVLAWGINFSTNVGDTIAETFRGAGYIDIAQIKVESGDKATPFIPRPYGEELALCQRYYDYVNALTGGRINLPAIALSSNEVRAFYNFKGKKRTTTSTVTIGGQWRTLPGGYIFSNPLSIIEIGVDGCTVASTEITALTANQSWIVQSGDANSAYIKIDAEIY</sequence>
<evidence type="ECO:0000313" key="1">
    <source>
        <dbReference type="EMBL" id="OOM71086.1"/>
    </source>
</evidence>
<protein>
    <recommendedName>
        <fullName evidence="3">BppU N-terminal domain-containing protein</fullName>
    </recommendedName>
</protein>
<dbReference type="RefSeq" id="WP_077849967.1">
    <property type="nucleotide sequence ID" value="NZ_LZZM01000234.1"/>
</dbReference>